<feature type="signal peptide" evidence="1">
    <location>
        <begin position="1"/>
        <end position="27"/>
    </location>
</feature>
<dbReference type="PANTHER" id="PTHR34599:SF1">
    <property type="entry name" value="PHOSPHATIDIC ACID PHOSPHATASE TYPE 2_HALOPEROXIDASE DOMAIN-CONTAINING PROTEIN"/>
    <property type="match status" value="1"/>
</dbReference>
<dbReference type="InterPro" id="IPR036938">
    <property type="entry name" value="PAP2/HPO_sf"/>
</dbReference>
<dbReference type="InterPro" id="IPR052559">
    <property type="entry name" value="V-haloperoxidase"/>
</dbReference>
<dbReference type="CDD" id="cd03398">
    <property type="entry name" value="PAP2_haloperoxidase"/>
    <property type="match status" value="1"/>
</dbReference>
<dbReference type="EMBL" id="JBITGY010000019">
    <property type="protein sequence ID" value="MFI6505481.1"/>
    <property type="molecule type" value="Genomic_DNA"/>
</dbReference>
<name>A0ABW7ZBP5_9ACTN</name>
<keyword evidence="3" id="KW-1185">Reference proteome</keyword>
<keyword evidence="2" id="KW-0560">Oxidoreductase</keyword>
<organism evidence="2 3">
    <name type="scientific">Nonomuraea typhae</name>
    <dbReference type="NCBI Taxonomy" id="2603600"/>
    <lineage>
        <taxon>Bacteria</taxon>
        <taxon>Bacillati</taxon>
        <taxon>Actinomycetota</taxon>
        <taxon>Actinomycetes</taxon>
        <taxon>Streptosporangiales</taxon>
        <taxon>Streptosporangiaceae</taxon>
        <taxon>Nonomuraea</taxon>
    </lineage>
</organism>
<reference evidence="2 3" key="1">
    <citation type="submission" date="2024-10" db="EMBL/GenBank/DDBJ databases">
        <title>The Natural Products Discovery Center: Release of the First 8490 Sequenced Strains for Exploring Actinobacteria Biosynthetic Diversity.</title>
        <authorList>
            <person name="Kalkreuter E."/>
            <person name="Kautsar S.A."/>
            <person name="Yang D."/>
            <person name="Bader C.D."/>
            <person name="Teijaro C.N."/>
            <person name="Fluegel L."/>
            <person name="Davis C.M."/>
            <person name="Simpson J.R."/>
            <person name="Lauterbach L."/>
            <person name="Steele A.D."/>
            <person name="Gui C."/>
            <person name="Meng S."/>
            <person name="Li G."/>
            <person name="Viehrig K."/>
            <person name="Ye F."/>
            <person name="Su P."/>
            <person name="Kiefer A.F."/>
            <person name="Nichols A."/>
            <person name="Cepeda A.J."/>
            <person name="Yan W."/>
            <person name="Fan B."/>
            <person name="Jiang Y."/>
            <person name="Adhikari A."/>
            <person name="Zheng C.-J."/>
            <person name="Schuster L."/>
            <person name="Cowan T.M."/>
            <person name="Smanski M.J."/>
            <person name="Chevrette M.G."/>
            <person name="De Carvalho L.P.S."/>
            <person name="Shen B."/>
        </authorList>
    </citation>
    <scope>NUCLEOTIDE SEQUENCE [LARGE SCALE GENOMIC DNA]</scope>
    <source>
        <strain evidence="2 3">NPDC050545</strain>
    </source>
</reference>
<dbReference type="GO" id="GO:0004601">
    <property type="term" value="F:peroxidase activity"/>
    <property type="evidence" value="ECO:0007669"/>
    <property type="project" value="UniProtKB-KW"/>
</dbReference>
<dbReference type="Proteomes" id="UP001612741">
    <property type="component" value="Unassembled WGS sequence"/>
</dbReference>
<keyword evidence="1" id="KW-0732">Signal</keyword>
<evidence type="ECO:0000313" key="2">
    <source>
        <dbReference type="EMBL" id="MFI6505481.1"/>
    </source>
</evidence>
<proteinExistence type="predicted"/>
<dbReference type="SUPFAM" id="SSF48317">
    <property type="entry name" value="Acid phosphatase/Vanadium-dependent haloperoxidase"/>
    <property type="match status" value="1"/>
</dbReference>
<evidence type="ECO:0000256" key="1">
    <source>
        <dbReference type="SAM" id="SignalP"/>
    </source>
</evidence>
<evidence type="ECO:0000313" key="3">
    <source>
        <dbReference type="Proteomes" id="UP001612741"/>
    </source>
</evidence>
<dbReference type="EC" id="1.11.1.-" evidence="2"/>
<dbReference type="Gene3D" id="1.10.606.20">
    <property type="match status" value="1"/>
</dbReference>
<accession>A0ABW7ZBP5</accession>
<sequence>MSRLSRIAAVLVLAVLPTTLTAPPASARTAAAVDVALEWYDASALTVRLGGAPAAVTNSRVWAIGWTAATRALLREPLADAAYQEAALASAVHAALLDFAPPGKPQLDAVLAGTLARIPDGPAKDRGLAAGKAETAALLAARTGDGLDPASVNAPYHPQPPAPGVWQPTPPRNEPAIQYGLRNARPFLLPSGAQYRPTPDPLDSAAYRRDLEEVRVYGAADSAVRTAGQTAVAQFWATTPLPIFTQILRGVLAQRATWPAAARAGLVAAFHVASVDTQIAVADAKYAHVRWRPVTALRAEGHSAWTPLHDTPPHPDYVSGHAAIAASAEQVLTALTGPRPRRPITVSSPAAPGADRTYTSWRQFTQENLDARVWSGIHTRDADDDGARLGRRVTLNALLRLPALLR</sequence>
<feature type="chain" id="PRO_5045577591" evidence="1">
    <location>
        <begin position="28"/>
        <end position="406"/>
    </location>
</feature>
<dbReference type="RefSeq" id="WP_397091688.1">
    <property type="nucleotide sequence ID" value="NZ_JBITGY010000019.1"/>
</dbReference>
<dbReference type="PANTHER" id="PTHR34599">
    <property type="entry name" value="PEROXIDASE-RELATED"/>
    <property type="match status" value="1"/>
</dbReference>
<protein>
    <submittedName>
        <fullName evidence="2">Vanadium-dependent haloperoxidase</fullName>
        <ecNumber evidence="2">1.11.1.-</ecNumber>
    </submittedName>
</protein>
<comment type="caution">
    <text evidence="2">The sequence shown here is derived from an EMBL/GenBank/DDBJ whole genome shotgun (WGS) entry which is preliminary data.</text>
</comment>
<keyword evidence="2" id="KW-0575">Peroxidase</keyword>
<gene>
    <name evidence="2" type="ORF">ACIBG2_49430</name>
</gene>